<sequence length="30" mass="3083">MRRISGPGTCLHQAVLGAPANCRTALHGHG</sequence>
<organism evidence="1 2">
    <name type="scientific">Streptomyces clavifer</name>
    <dbReference type="NCBI Taxonomy" id="68188"/>
    <lineage>
        <taxon>Bacteria</taxon>
        <taxon>Bacillati</taxon>
        <taxon>Actinomycetota</taxon>
        <taxon>Actinomycetes</taxon>
        <taxon>Kitasatosporales</taxon>
        <taxon>Streptomycetaceae</taxon>
        <taxon>Streptomyces</taxon>
    </lineage>
</organism>
<name>A0ABS4VJX1_9ACTN</name>
<evidence type="ECO:0000313" key="1">
    <source>
        <dbReference type="EMBL" id="MBP2364195.1"/>
    </source>
</evidence>
<gene>
    <name evidence="1" type="ORF">JOF59_006687</name>
</gene>
<evidence type="ECO:0000313" key="2">
    <source>
        <dbReference type="Proteomes" id="UP001519311"/>
    </source>
</evidence>
<dbReference type="EMBL" id="JAGINS010000002">
    <property type="protein sequence ID" value="MBP2364195.1"/>
    <property type="molecule type" value="Genomic_DNA"/>
</dbReference>
<dbReference type="Proteomes" id="UP001519311">
    <property type="component" value="Unassembled WGS sequence"/>
</dbReference>
<protein>
    <submittedName>
        <fullName evidence="1">Uncharacterized protein</fullName>
    </submittedName>
</protein>
<accession>A0ABS4VJX1</accession>
<comment type="caution">
    <text evidence="1">The sequence shown here is derived from an EMBL/GenBank/DDBJ whole genome shotgun (WGS) entry which is preliminary data.</text>
</comment>
<reference evidence="1 2" key="1">
    <citation type="submission" date="2021-03" db="EMBL/GenBank/DDBJ databases">
        <title>Sequencing the genomes of 1000 actinobacteria strains.</title>
        <authorList>
            <person name="Klenk H.-P."/>
        </authorList>
    </citation>
    <scope>NUCLEOTIDE SEQUENCE [LARGE SCALE GENOMIC DNA]</scope>
    <source>
        <strain evidence="1 2">DSM 40843</strain>
    </source>
</reference>
<keyword evidence="2" id="KW-1185">Reference proteome</keyword>
<proteinExistence type="predicted"/>